<dbReference type="AlphaFoldDB" id="A0A940P5Z4"/>
<comment type="caution">
    <text evidence="1">The sequence shown here is derived from an EMBL/GenBank/DDBJ whole genome shotgun (WGS) entry which is preliminary data.</text>
</comment>
<dbReference type="GO" id="GO:0005524">
    <property type="term" value="F:ATP binding"/>
    <property type="evidence" value="ECO:0007669"/>
    <property type="project" value="InterPro"/>
</dbReference>
<dbReference type="PANTHER" id="PTHR40453">
    <property type="entry name" value="PROTEIN YOEF"/>
    <property type="match status" value="1"/>
</dbReference>
<dbReference type="Proteomes" id="UP000674938">
    <property type="component" value="Unassembled WGS sequence"/>
</dbReference>
<name>A0A940P5Z4_9ENTE</name>
<proteinExistence type="predicted"/>
<dbReference type="Pfam" id="PF10662">
    <property type="entry name" value="PduV-EutP"/>
    <property type="match status" value="1"/>
</dbReference>
<evidence type="ECO:0000313" key="2">
    <source>
        <dbReference type="Proteomes" id="UP000674938"/>
    </source>
</evidence>
<gene>
    <name evidence="1" type="ORF">I6N95_11640</name>
</gene>
<dbReference type="PANTHER" id="PTHR40453:SF1">
    <property type="entry name" value="PROTEIN YOEF"/>
    <property type="match status" value="1"/>
</dbReference>
<dbReference type="InterPro" id="IPR027417">
    <property type="entry name" value="P-loop_NTPase"/>
</dbReference>
<keyword evidence="2" id="KW-1185">Reference proteome</keyword>
<evidence type="ECO:0000313" key="1">
    <source>
        <dbReference type="EMBL" id="MBP1041660.1"/>
    </source>
</evidence>
<sequence length="144" mass="16195">MRKQIMIIGAQGSGKSSVANWLNETEKPLKKRQDAIYGQYTLDIPAGYLENPSMYRYIFSLSQTAGLILLLANGKDTISVFPPNFAKSFPCPVVGMVRGTNEEEKMFAEEVLQAAGVTPPYFLFDLTNRELADIRRRWVAQLDD</sequence>
<evidence type="ECO:0008006" key="3">
    <source>
        <dbReference type="Google" id="ProtNLM"/>
    </source>
</evidence>
<dbReference type="RefSeq" id="WP_209527929.1">
    <property type="nucleotide sequence ID" value="NZ_JAEEGA010000007.1"/>
</dbReference>
<dbReference type="GO" id="GO:0006576">
    <property type="term" value="P:biogenic amine metabolic process"/>
    <property type="evidence" value="ECO:0007669"/>
    <property type="project" value="InterPro"/>
</dbReference>
<dbReference type="EMBL" id="JAEEGA010000007">
    <property type="protein sequence ID" value="MBP1041660.1"/>
    <property type="molecule type" value="Genomic_DNA"/>
</dbReference>
<dbReference type="SUPFAM" id="SSF52540">
    <property type="entry name" value="P-loop containing nucleoside triphosphate hydrolases"/>
    <property type="match status" value="1"/>
</dbReference>
<dbReference type="InterPro" id="IPR012381">
    <property type="entry name" value="EutP_PduV"/>
</dbReference>
<protein>
    <recommendedName>
        <fullName evidence="3">Ethanolamine utilization protein EutP</fullName>
    </recommendedName>
</protein>
<organism evidence="1 2">
    <name type="scientific">Vagococcus allomyrinae</name>
    <dbReference type="NCBI Taxonomy" id="2794353"/>
    <lineage>
        <taxon>Bacteria</taxon>
        <taxon>Bacillati</taxon>
        <taxon>Bacillota</taxon>
        <taxon>Bacilli</taxon>
        <taxon>Lactobacillales</taxon>
        <taxon>Enterococcaceae</taxon>
        <taxon>Vagococcus</taxon>
    </lineage>
</organism>
<reference evidence="1" key="1">
    <citation type="submission" date="2020-12" db="EMBL/GenBank/DDBJ databases">
        <title>Vagococcus allomyrinae sp. nov. and Enterococcus lavae sp. nov., isolated from the larvae of Allomyrina dichotoma.</title>
        <authorList>
            <person name="Lee S.D."/>
        </authorList>
    </citation>
    <scope>NUCLEOTIDE SEQUENCE</scope>
    <source>
        <strain evidence="1">BWB3-3</strain>
    </source>
</reference>
<accession>A0A940P5Z4</accession>